<gene>
    <name evidence="1" type="ordered locus">SpiBuddy_1079</name>
</gene>
<sequence>MHLLPLSESASTFLTKSVVRYQTLPTDQSLFHSLHEQTQQLLYELPSFLHLIEEEDCCEFLFFCYDAIPYYLNTYREGRLSYIGYLSQVVRKRSRYFMAQQQIQRKKELLVAESDYYQQQVSQMPLQTAEHATYCSFSSVPQQEIQALPDLFSQLMQRCSNPINPTNAKLRKLQAVLQLPVNRKRFLIMLTLSPHLAGEYLLEDLASLLEVEAPLLSQYLNTANSVLAHKQACKEEFETISHRHFRRLLEIESELLREDDEGKRRKLEELLSWTRRVYKIKIHQIRTMELNLSHSELGALLGIPKGTIDSSVHYMKRLLSKYMDEKEDNEYL</sequence>
<dbReference type="EMBL" id="CP002541">
    <property type="protein sequence ID" value="ADY12904.1"/>
    <property type="molecule type" value="Genomic_DNA"/>
</dbReference>
<dbReference type="Proteomes" id="UP000008466">
    <property type="component" value="Chromosome"/>
</dbReference>
<reference evidence="2" key="1">
    <citation type="submission" date="2011-02" db="EMBL/GenBank/DDBJ databases">
        <title>Complete sequence of Spirochaeta sp. Buddy.</title>
        <authorList>
            <person name="Lucas S."/>
            <person name="Copeland A."/>
            <person name="Lapidus A."/>
            <person name="Cheng J.-F."/>
            <person name="Goodwin L."/>
            <person name="Pitluck S."/>
            <person name="Zeytun A."/>
            <person name="Detter J.C."/>
            <person name="Han C."/>
            <person name="Tapia R."/>
            <person name="Land M."/>
            <person name="Hauser L."/>
            <person name="Kyrpides N."/>
            <person name="Ivanova N."/>
            <person name="Mikhailova N."/>
            <person name="Pagani I."/>
            <person name="Ritalahti K.M."/>
            <person name="Loeffler F.E."/>
            <person name="Woyke T."/>
        </authorList>
    </citation>
    <scope>NUCLEOTIDE SEQUENCE [LARGE SCALE GENOMIC DNA]</scope>
    <source>
        <strain evidence="2">ATCC BAA-1886 / DSM 22777 / Buddy</strain>
    </source>
</reference>
<protein>
    <submittedName>
        <fullName evidence="1">Uncharacterized protein</fullName>
    </submittedName>
</protein>
<dbReference type="HOGENOM" id="CLU_831295_0_0_12"/>
<dbReference type="RefSeq" id="WP_013606755.1">
    <property type="nucleotide sequence ID" value="NC_015152.1"/>
</dbReference>
<keyword evidence="2" id="KW-1185">Reference proteome</keyword>
<dbReference type="KEGG" id="sbu:SpiBuddy_1079"/>
<accession>F0RYR1</accession>
<dbReference type="STRING" id="158189.SpiBuddy_1079"/>
<name>F0RYR1_SPHGB</name>
<organism evidence="1 2">
    <name type="scientific">Sphaerochaeta globosa (strain ATCC BAA-1886 / DSM 22777 / Buddy)</name>
    <name type="common">Spirochaeta sp. (strain Buddy)</name>
    <dbReference type="NCBI Taxonomy" id="158189"/>
    <lineage>
        <taxon>Bacteria</taxon>
        <taxon>Pseudomonadati</taxon>
        <taxon>Spirochaetota</taxon>
        <taxon>Spirochaetia</taxon>
        <taxon>Spirochaetales</taxon>
        <taxon>Sphaerochaetaceae</taxon>
        <taxon>Sphaerochaeta</taxon>
    </lineage>
</organism>
<dbReference type="AlphaFoldDB" id="F0RYR1"/>
<dbReference type="OrthoDB" id="370289at2"/>
<evidence type="ECO:0000313" key="2">
    <source>
        <dbReference type="Proteomes" id="UP000008466"/>
    </source>
</evidence>
<proteinExistence type="predicted"/>
<evidence type="ECO:0000313" key="1">
    <source>
        <dbReference type="EMBL" id="ADY12904.1"/>
    </source>
</evidence>